<evidence type="ECO:0000313" key="4">
    <source>
        <dbReference type="EMBL" id="KAF9441552.1"/>
    </source>
</evidence>
<dbReference type="Pfam" id="PF00415">
    <property type="entry name" value="RCC1"/>
    <property type="match status" value="1"/>
</dbReference>
<organism evidence="4 5">
    <name type="scientific">Macrolepiota fuliginosa MF-IS2</name>
    <dbReference type="NCBI Taxonomy" id="1400762"/>
    <lineage>
        <taxon>Eukaryota</taxon>
        <taxon>Fungi</taxon>
        <taxon>Dikarya</taxon>
        <taxon>Basidiomycota</taxon>
        <taxon>Agaricomycotina</taxon>
        <taxon>Agaricomycetes</taxon>
        <taxon>Agaricomycetidae</taxon>
        <taxon>Agaricales</taxon>
        <taxon>Agaricineae</taxon>
        <taxon>Agaricaceae</taxon>
        <taxon>Macrolepiota</taxon>
    </lineage>
</organism>
<dbReference type="InterPro" id="IPR051210">
    <property type="entry name" value="Ub_ligase/GEF_domain"/>
</dbReference>
<reference evidence="4" key="1">
    <citation type="submission" date="2020-11" db="EMBL/GenBank/DDBJ databases">
        <authorList>
            <consortium name="DOE Joint Genome Institute"/>
            <person name="Ahrendt S."/>
            <person name="Riley R."/>
            <person name="Andreopoulos W."/>
            <person name="Labutti K."/>
            <person name="Pangilinan J."/>
            <person name="Ruiz-Duenas F.J."/>
            <person name="Barrasa J.M."/>
            <person name="Sanchez-Garcia M."/>
            <person name="Camarero S."/>
            <person name="Miyauchi S."/>
            <person name="Serrano A."/>
            <person name="Linde D."/>
            <person name="Babiker R."/>
            <person name="Drula E."/>
            <person name="Ayuso-Fernandez I."/>
            <person name="Pacheco R."/>
            <person name="Padilla G."/>
            <person name="Ferreira P."/>
            <person name="Barriuso J."/>
            <person name="Kellner H."/>
            <person name="Castanera R."/>
            <person name="Alfaro M."/>
            <person name="Ramirez L."/>
            <person name="Pisabarro A.G."/>
            <person name="Kuo A."/>
            <person name="Tritt A."/>
            <person name="Lipzen A."/>
            <person name="He G."/>
            <person name="Yan M."/>
            <person name="Ng V."/>
            <person name="Cullen D."/>
            <person name="Martin F."/>
            <person name="Rosso M.-N."/>
            <person name="Henrissat B."/>
            <person name="Hibbett D."/>
            <person name="Martinez A.T."/>
            <person name="Grigoriev I.V."/>
        </authorList>
    </citation>
    <scope>NUCLEOTIDE SEQUENCE</scope>
    <source>
        <strain evidence="4">MF-IS2</strain>
    </source>
</reference>
<name>A0A9P5X1C0_9AGAR</name>
<feature type="region of interest" description="Disordered" evidence="3">
    <location>
        <begin position="325"/>
        <end position="345"/>
    </location>
</feature>
<evidence type="ECO:0000256" key="1">
    <source>
        <dbReference type="ARBA" id="ARBA00022737"/>
    </source>
</evidence>
<proteinExistence type="predicted"/>
<dbReference type="SUPFAM" id="SSF50985">
    <property type="entry name" value="RCC1/BLIP-II"/>
    <property type="match status" value="2"/>
</dbReference>
<evidence type="ECO:0000256" key="3">
    <source>
        <dbReference type="SAM" id="MobiDB-lite"/>
    </source>
</evidence>
<dbReference type="PROSITE" id="PS50012">
    <property type="entry name" value="RCC1_3"/>
    <property type="match status" value="2"/>
</dbReference>
<feature type="repeat" description="RCC1" evidence="2">
    <location>
        <begin position="2"/>
        <end position="62"/>
    </location>
</feature>
<evidence type="ECO:0000256" key="2">
    <source>
        <dbReference type="PROSITE-ProRule" id="PRU00235"/>
    </source>
</evidence>
<dbReference type="Proteomes" id="UP000807342">
    <property type="component" value="Unassembled WGS sequence"/>
</dbReference>
<dbReference type="OrthoDB" id="5370059at2759"/>
<dbReference type="Gene3D" id="2.130.10.30">
    <property type="entry name" value="Regulator of chromosome condensation 1/beta-lactamase-inhibitor protein II"/>
    <property type="match status" value="2"/>
</dbReference>
<sequence length="448" mass="47934">MLTLLSAGSNAQGQLGNTTIDDSHIFQACSFATASPGTLPVHATDVMDIVNGSNHTLVLLGVRTADGVGSTEVWGCGDGRKGQLGPDHRQRHTNQGSTTIFQRLMLDPAFDKLGLSGYVVSAISATWETSYLSLTRPGKHDVIVSFGSNEFGDLGVGRDAGDKLAEEGPGAHIVDFSRVIVDGNTIDSAQTVVVERLRAGQRHIIAALKVVWNGREPTQVLVGWGARRHGQLDDTRVPPQPTYQSYPTLVMSTPTPSNFTIEYSLGIHHSVFLHASGRVSFRGSNRKNQVQGLDGLQMIRDIKCTWNGTYALTSDDPARIFATGSNSHGQLGRTEDTGIPEVKGVPPIEGNKGIKALACGSEHLLVCLTGDGINDEVWGCGWNEHGNLGLGNTIDSPVPLKIWPPSYRPENIEINPIRNIWGGTGSSWILCGTFNAAEDMSPQGSLLA</sequence>
<dbReference type="InterPro" id="IPR009091">
    <property type="entry name" value="RCC1/BLIP-II"/>
</dbReference>
<protein>
    <submittedName>
        <fullName evidence="4">RCC1/BLIP-II</fullName>
    </submittedName>
</protein>
<dbReference type="EMBL" id="MU151866">
    <property type="protein sequence ID" value="KAF9441552.1"/>
    <property type="molecule type" value="Genomic_DNA"/>
</dbReference>
<keyword evidence="1" id="KW-0677">Repeat</keyword>
<accession>A0A9P5X1C0</accession>
<dbReference type="AlphaFoldDB" id="A0A9P5X1C0"/>
<evidence type="ECO:0000313" key="5">
    <source>
        <dbReference type="Proteomes" id="UP000807342"/>
    </source>
</evidence>
<comment type="caution">
    <text evidence="4">The sequence shown here is derived from an EMBL/GenBank/DDBJ whole genome shotgun (WGS) entry which is preliminary data.</text>
</comment>
<gene>
    <name evidence="4" type="ORF">P691DRAFT_715082</name>
</gene>
<feature type="repeat" description="RCC1" evidence="2">
    <location>
        <begin position="318"/>
        <end position="370"/>
    </location>
</feature>
<keyword evidence="5" id="KW-1185">Reference proteome</keyword>
<dbReference type="InterPro" id="IPR000408">
    <property type="entry name" value="Reg_chr_condens"/>
</dbReference>
<dbReference type="PANTHER" id="PTHR22870">
    <property type="entry name" value="REGULATOR OF CHROMOSOME CONDENSATION"/>
    <property type="match status" value="1"/>
</dbReference>
<dbReference type="PANTHER" id="PTHR22870:SF408">
    <property type="entry name" value="OS09G0560450 PROTEIN"/>
    <property type="match status" value="1"/>
</dbReference>